<reference evidence="2 3" key="1">
    <citation type="submission" date="2015-04" db="EMBL/GenBank/DDBJ databases">
        <title>The draft genome sequence of Fusarium langsethiae, a T-2/HT-2 mycotoxin producer.</title>
        <authorList>
            <person name="Lysoe E."/>
            <person name="Divon H.H."/>
            <person name="Terzi V."/>
            <person name="Orru L."/>
            <person name="Lamontanara A."/>
            <person name="Kolseth A.-K."/>
            <person name="Frandsen R.J."/>
            <person name="Nielsen K."/>
            <person name="Thrane U."/>
        </authorList>
    </citation>
    <scope>NUCLEOTIDE SEQUENCE [LARGE SCALE GENOMIC DNA]</scope>
    <source>
        <strain evidence="2 3">Fl201059</strain>
    </source>
</reference>
<dbReference type="AlphaFoldDB" id="A0A0N0DAH3"/>
<sequence length="195" mass="21476">TSYHIITIPEKAYYMVCIAIYYFIAILFATLNAIFLWAFGRANTSSAVSCGKFKPHQHALPYSLATPTHLGRGHPGLGSITLKGPLGKLTPRQIEVLGNNPSFDFTTKMSMDFDPKGSLAQGVSVWYIDVLKFEHGGKHQGYGYPMWPGGQPASVVKLLLEATDCEEPPRLFRRIGIVHMQSGEQDAMVCEATIV</sequence>
<evidence type="ECO:0000313" key="2">
    <source>
        <dbReference type="EMBL" id="KPA35341.1"/>
    </source>
</evidence>
<protein>
    <submittedName>
        <fullName evidence="2">Uncharacterized protein</fullName>
    </submittedName>
</protein>
<evidence type="ECO:0000313" key="3">
    <source>
        <dbReference type="Proteomes" id="UP000037904"/>
    </source>
</evidence>
<gene>
    <name evidence="2" type="ORF">FLAG1_11965</name>
</gene>
<accession>A0A0N0DAH3</accession>
<name>A0A0N0DAH3_FUSLA</name>
<keyword evidence="1" id="KW-0812">Transmembrane</keyword>
<feature type="non-terminal residue" evidence="2">
    <location>
        <position position="1"/>
    </location>
</feature>
<organism evidence="2 3">
    <name type="scientific">Fusarium langsethiae</name>
    <dbReference type="NCBI Taxonomy" id="179993"/>
    <lineage>
        <taxon>Eukaryota</taxon>
        <taxon>Fungi</taxon>
        <taxon>Dikarya</taxon>
        <taxon>Ascomycota</taxon>
        <taxon>Pezizomycotina</taxon>
        <taxon>Sordariomycetes</taxon>
        <taxon>Hypocreomycetidae</taxon>
        <taxon>Hypocreales</taxon>
        <taxon>Nectriaceae</taxon>
        <taxon>Fusarium</taxon>
    </lineage>
</organism>
<proteinExistence type="predicted"/>
<comment type="caution">
    <text evidence="2">The sequence shown here is derived from an EMBL/GenBank/DDBJ whole genome shotgun (WGS) entry which is preliminary data.</text>
</comment>
<keyword evidence="1" id="KW-1133">Transmembrane helix</keyword>
<feature type="transmembrane region" description="Helical" evidence="1">
    <location>
        <begin position="12"/>
        <end position="39"/>
    </location>
</feature>
<dbReference type="Proteomes" id="UP000037904">
    <property type="component" value="Unassembled WGS sequence"/>
</dbReference>
<evidence type="ECO:0000256" key="1">
    <source>
        <dbReference type="SAM" id="Phobius"/>
    </source>
</evidence>
<dbReference type="EMBL" id="JXCE01001229">
    <property type="protein sequence ID" value="KPA35341.1"/>
    <property type="molecule type" value="Genomic_DNA"/>
</dbReference>
<keyword evidence="1" id="KW-0472">Membrane</keyword>
<keyword evidence="3" id="KW-1185">Reference proteome</keyword>